<reference evidence="1 2" key="1">
    <citation type="submission" date="2024-09" db="EMBL/GenBank/DDBJ databases">
        <authorList>
            <person name="Sun Q."/>
            <person name="Mori K."/>
        </authorList>
    </citation>
    <scope>NUCLEOTIDE SEQUENCE [LARGE SCALE GENOMIC DNA]</scope>
    <source>
        <strain evidence="1 2">CCM 7650</strain>
    </source>
</reference>
<dbReference type="Pfam" id="PF11751">
    <property type="entry name" value="PorP_SprF"/>
    <property type="match status" value="1"/>
</dbReference>
<gene>
    <name evidence="1" type="ORF">ACFFIP_01570</name>
</gene>
<dbReference type="EMBL" id="JBHLWI010000003">
    <property type="protein sequence ID" value="MFC0261353.1"/>
    <property type="molecule type" value="Genomic_DNA"/>
</dbReference>
<evidence type="ECO:0000313" key="1">
    <source>
        <dbReference type="EMBL" id="MFC0261353.1"/>
    </source>
</evidence>
<protein>
    <submittedName>
        <fullName evidence="1">PorP/SprF family type IX secretion system membrane protein</fullName>
    </submittedName>
</protein>
<name>A0ABV6FNB0_9BACT</name>
<accession>A0ABV6FNB0</accession>
<dbReference type="NCBIfam" id="TIGR03519">
    <property type="entry name" value="T9SS_PorP_fam"/>
    <property type="match status" value="1"/>
</dbReference>
<sequence>MKLLAFNHIYNPVNALKSALTATSGKVKFSFTLSIIIMMCMVMESNAQSRKYLSQFNQLQSYFNPALTGYEGSVVRGLVRNQWSGFEGSPQTYFLSAEIDPMEMSGSEDAALLGNTAAGLHLLHDSFGPFRQTEMLLSYGARVRISRTTNLRLGVAANYSSVRLDGNNLTTEQINDPTVNSYLNQFATMQVMDFNAGLAITHQNYYFSYGFQNVANGRVNRGDVFIKEKPFVNVFQTGFRQTLSSQFTILTSMMYRTQNDLPYNFEVNVKLMALDKFWVGVGHRTDYANSYQFGYLMDNIRFGYAYEVPVSKSYLISNPSHEFMVSYYLFKKGGNKATASSIIW</sequence>
<organism evidence="1 2">
    <name type="scientific">Fontibacter flavus</name>
    <dbReference type="NCBI Taxonomy" id="654838"/>
    <lineage>
        <taxon>Bacteria</taxon>
        <taxon>Pseudomonadati</taxon>
        <taxon>Bacteroidota</taxon>
        <taxon>Cytophagia</taxon>
        <taxon>Cytophagales</taxon>
        <taxon>Cyclobacteriaceae</taxon>
        <taxon>Fontibacter</taxon>
    </lineage>
</organism>
<proteinExistence type="predicted"/>
<dbReference type="InterPro" id="IPR019861">
    <property type="entry name" value="PorP/SprF_Bacteroidetes"/>
</dbReference>
<comment type="caution">
    <text evidence="1">The sequence shown here is derived from an EMBL/GenBank/DDBJ whole genome shotgun (WGS) entry which is preliminary data.</text>
</comment>
<keyword evidence="2" id="KW-1185">Reference proteome</keyword>
<dbReference type="Proteomes" id="UP001589797">
    <property type="component" value="Unassembled WGS sequence"/>
</dbReference>
<dbReference type="RefSeq" id="WP_382385808.1">
    <property type="nucleotide sequence ID" value="NZ_JBHLWI010000003.1"/>
</dbReference>
<evidence type="ECO:0000313" key="2">
    <source>
        <dbReference type="Proteomes" id="UP001589797"/>
    </source>
</evidence>